<evidence type="ECO:0000256" key="6">
    <source>
        <dbReference type="ARBA" id="ARBA00023054"/>
    </source>
</evidence>
<dbReference type="EMBL" id="JAZGQO010000006">
    <property type="protein sequence ID" value="KAK6183761.1"/>
    <property type="molecule type" value="Genomic_DNA"/>
</dbReference>
<dbReference type="InterPro" id="IPR001650">
    <property type="entry name" value="Helicase_C-like"/>
</dbReference>
<dbReference type="InterPro" id="IPR014001">
    <property type="entry name" value="Helicase_ATP-bd"/>
</dbReference>
<dbReference type="Pfam" id="PF00270">
    <property type="entry name" value="DEAD"/>
    <property type="match status" value="1"/>
</dbReference>
<protein>
    <recommendedName>
        <fullName evidence="11">ATP-dependent RNA helicase</fullName>
        <ecNumber evidence="11">3.6.4.13</ecNumber>
    </recommendedName>
</protein>
<keyword evidence="17" id="KW-1185">Reference proteome</keyword>
<evidence type="ECO:0000256" key="2">
    <source>
        <dbReference type="ARBA" id="ARBA00022801"/>
    </source>
</evidence>
<comment type="function">
    <text evidence="11">RNA helicase.</text>
</comment>
<name>A0AAN8Q105_PATCE</name>
<evidence type="ECO:0000313" key="17">
    <source>
        <dbReference type="Proteomes" id="UP001347796"/>
    </source>
</evidence>
<feature type="domain" description="Helicase ATP-binding" evidence="13">
    <location>
        <begin position="36"/>
        <end position="219"/>
    </location>
</feature>
<dbReference type="Pfam" id="PF23681">
    <property type="entry name" value="CTT_SPB4"/>
    <property type="match status" value="1"/>
</dbReference>
<dbReference type="InterPro" id="IPR056330">
    <property type="entry name" value="CTT_SPB4"/>
</dbReference>
<reference evidence="16 17" key="1">
    <citation type="submission" date="2024-01" db="EMBL/GenBank/DDBJ databases">
        <title>The genome of the rayed Mediterranean limpet Patella caerulea (Linnaeus, 1758).</title>
        <authorList>
            <person name="Anh-Thu Weber A."/>
            <person name="Halstead-Nussloch G."/>
        </authorList>
    </citation>
    <scope>NUCLEOTIDE SEQUENCE [LARGE SCALE GENOMIC DNA]</scope>
    <source>
        <strain evidence="16">AATW-2023a</strain>
        <tissue evidence="16">Whole specimen</tissue>
    </source>
</reference>
<dbReference type="GO" id="GO:0005524">
    <property type="term" value="F:ATP binding"/>
    <property type="evidence" value="ECO:0007669"/>
    <property type="project" value="UniProtKB-UniRule"/>
</dbReference>
<keyword evidence="1 10" id="KW-0547">Nucleotide-binding</keyword>
<evidence type="ECO:0000256" key="4">
    <source>
        <dbReference type="ARBA" id="ARBA00022840"/>
    </source>
</evidence>
<evidence type="ECO:0000256" key="1">
    <source>
        <dbReference type="ARBA" id="ARBA00022741"/>
    </source>
</evidence>
<dbReference type="FunFam" id="3.40.50.300:FF:001022">
    <property type="entry name" value="RNA helicase"/>
    <property type="match status" value="1"/>
</dbReference>
<dbReference type="GO" id="GO:0016787">
    <property type="term" value="F:hydrolase activity"/>
    <property type="evidence" value="ECO:0007669"/>
    <property type="project" value="UniProtKB-KW"/>
</dbReference>
<proteinExistence type="inferred from homology"/>
<dbReference type="PROSITE" id="PS51195">
    <property type="entry name" value="Q_MOTIF"/>
    <property type="match status" value="1"/>
</dbReference>
<dbReference type="InterPro" id="IPR027417">
    <property type="entry name" value="P-loop_NTPase"/>
</dbReference>
<dbReference type="PROSITE" id="PS51192">
    <property type="entry name" value="HELICASE_ATP_BIND_1"/>
    <property type="match status" value="1"/>
</dbReference>
<keyword evidence="6" id="KW-0175">Coiled coil</keyword>
<dbReference type="SUPFAM" id="SSF52540">
    <property type="entry name" value="P-loop containing nucleoside triphosphate hydrolases"/>
    <property type="match status" value="1"/>
</dbReference>
<accession>A0AAN8Q105</accession>
<evidence type="ECO:0000256" key="11">
    <source>
        <dbReference type="RuleBase" id="RU365068"/>
    </source>
</evidence>
<feature type="region of interest" description="Disordered" evidence="12">
    <location>
        <begin position="503"/>
        <end position="542"/>
    </location>
</feature>
<dbReference type="EC" id="3.6.4.13" evidence="11"/>
<dbReference type="Proteomes" id="UP001347796">
    <property type="component" value="Unassembled WGS sequence"/>
</dbReference>
<keyword evidence="5 11" id="KW-0694">RNA-binding</keyword>
<dbReference type="Pfam" id="PF00271">
    <property type="entry name" value="Helicase_C"/>
    <property type="match status" value="1"/>
</dbReference>
<evidence type="ECO:0000256" key="8">
    <source>
        <dbReference type="ARBA" id="ARBA00047984"/>
    </source>
</evidence>
<evidence type="ECO:0000259" key="14">
    <source>
        <dbReference type="PROSITE" id="PS51194"/>
    </source>
</evidence>
<sequence>MDESWKNLTVTLDKNISKAIQELGFHKMTPVQAATIPRFIQNKDVAVEAITGSGKTLAFVIPLLQMLLRRESPLKKHEIGGIILTPTRELAIQIDEVLKHFLKHVNQFQSVLFIGGSDVNADIENFKTNGCNIIIATPGRMEDMFQRKQDGYNLSASVKALEVLVLDEADRLLEMGFETSINTILGYLPKQRRTGLFSATQTDEVENLIRAGLRNPLRITVKEKKSTESQLIPKTPALLENYFMIVDADEKLNQLIHFLRKHKKEKIMVFFSSCAAVEYFKKIIELLVKNSNVLHIHGKLKQKRVKVIEKLRNADSGILVCTDLMARGIDIPDINWVVQFDAPSSARSFVHRCGRTARIGNRGNALVMLLPTEETYITFLKINQRTPMLEMDKSPEAANILPKLKKFAKRDRSLYENGMKAFVSFIQFYGKHECSMIFKTKELDIGQLATGYALLRLPKMPELKGKIISNFEEEEDVNPETIMYKDKSREKLRQEEIKKREAGEITKKSRSFKSKPWSNQIVRKEKRQQNRERRARKKKRKIELDQGELDELDKDIKLMKKLKTGKVSKEEFAKDFDEMEEKKVIGVK</sequence>
<evidence type="ECO:0000256" key="10">
    <source>
        <dbReference type="RuleBase" id="RU000492"/>
    </source>
</evidence>
<dbReference type="SMART" id="SM00487">
    <property type="entry name" value="DEXDc"/>
    <property type="match status" value="1"/>
</dbReference>
<dbReference type="CDD" id="cd18787">
    <property type="entry name" value="SF2_C_DEAD"/>
    <property type="match status" value="1"/>
</dbReference>
<evidence type="ECO:0000256" key="9">
    <source>
        <dbReference type="PROSITE-ProRule" id="PRU00552"/>
    </source>
</evidence>
<dbReference type="InterPro" id="IPR025313">
    <property type="entry name" value="SPB4-like_CTE"/>
</dbReference>
<comment type="caution">
    <text evidence="16">The sequence shown here is derived from an EMBL/GenBank/DDBJ whole genome shotgun (WGS) entry which is preliminary data.</text>
</comment>
<comment type="catalytic activity">
    <reaction evidence="8 11">
        <text>ATP + H2O = ADP + phosphate + H(+)</text>
        <dbReference type="Rhea" id="RHEA:13065"/>
        <dbReference type="ChEBI" id="CHEBI:15377"/>
        <dbReference type="ChEBI" id="CHEBI:15378"/>
        <dbReference type="ChEBI" id="CHEBI:30616"/>
        <dbReference type="ChEBI" id="CHEBI:43474"/>
        <dbReference type="ChEBI" id="CHEBI:456216"/>
        <dbReference type="EC" id="3.6.4.13"/>
    </reaction>
</comment>
<keyword evidence="2 10" id="KW-0378">Hydrolase</keyword>
<dbReference type="GO" id="GO:0003724">
    <property type="term" value="F:RNA helicase activity"/>
    <property type="evidence" value="ECO:0007669"/>
    <property type="project" value="UniProtKB-EC"/>
</dbReference>
<dbReference type="InterPro" id="IPR000629">
    <property type="entry name" value="RNA-helicase_DEAD-box_CS"/>
</dbReference>
<dbReference type="InterPro" id="IPR014014">
    <property type="entry name" value="RNA_helicase_DEAD_Q_motif"/>
</dbReference>
<dbReference type="InterPro" id="IPR011545">
    <property type="entry name" value="DEAD/DEAH_box_helicase_dom"/>
</dbReference>
<dbReference type="CDD" id="cd17960">
    <property type="entry name" value="DEADc_DDX55"/>
    <property type="match status" value="1"/>
</dbReference>
<keyword evidence="4 10" id="KW-0067">ATP-binding</keyword>
<dbReference type="SMART" id="SM01178">
    <property type="entry name" value="DUF4217"/>
    <property type="match status" value="1"/>
</dbReference>
<dbReference type="AlphaFoldDB" id="A0AAN8Q105"/>
<evidence type="ECO:0000259" key="13">
    <source>
        <dbReference type="PROSITE" id="PS51192"/>
    </source>
</evidence>
<feature type="short sequence motif" description="Q motif" evidence="9">
    <location>
        <begin position="5"/>
        <end position="33"/>
    </location>
</feature>
<dbReference type="Pfam" id="PF13959">
    <property type="entry name" value="CTE_SPB4"/>
    <property type="match status" value="1"/>
</dbReference>
<organism evidence="16 17">
    <name type="scientific">Patella caerulea</name>
    <name type="common">Rayed Mediterranean limpet</name>
    <dbReference type="NCBI Taxonomy" id="87958"/>
    <lineage>
        <taxon>Eukaryota</taxon>
        <taxon>Metazoa</taxon>
        <taxon>Spiralia</taxon>
        <taxon>Lophotrochozoa</taxon>
        <taxon>Mollusca</taxon>
        <taxon>Gastropoda</taxon>
        <taxon>Patellogastropoda</taxon>
        <taxon>Patelloidea</taxon>
        <taxon>Patellidae</taxon>
        <taxon>Patella</taxon>
    </lineage>
</organism>
<comment type="similarity">
    <text evidence="7">Belongs to the DEAD box helicase family. DDX55/SPB4 subfamily.</text>
</comment>
<feature type="domain" description="DEAD-box RNA helicase Q" evidence="15">
    <location>
        <begin position="5"/>
        <end position="33"/>
    </location>
</feature>
<feature type="domain" description="Helicase C-terminal" evidence="14">
    <location>
        <begin position="251"/>
        <end position="408"/>
    </location>
</feature>
<gene>
    <name evidence="16" type="ORF">SNE40_006366</name>
</gene>
<dbReference type="PROSITE" id="PS51194">
    <property type="entry name" value="HELICASE_CTER"/>
    <property type="match status" value="1"/>
</dbReference>
<keyword evidence="3 10" id="KW-0347">Helicase</keyword>
<comment type="domain">
    <text evidence="11">The Q motif is unique to and characteristic of the DEAD box family of RNA helicases and controls ATP binding and hydrolysis.</text>
</comment>
<dbReference type="GO" id="GO:0003723">
    <property type="term" value="F:RNA binding"/>
    <property type="evidence" value="ECO:0007669"/>
    <property type="project" value="UniProtKB-UniRule"/>
</dbReference>
<evidence type="ECO:0000256" key="7">
    <source>
        <dbReference type="ARBA" id="ARBA00038002"/>
    </source>
</evidence>
<dbReference type="Gene3D" id="3.40.50.300">
    <property type="entry name" value="P-loop containing nucleotide triphosphate hydrolases"/>
    <property type="match status" value="2"/>
</dbReference>
<evidence type="ECO:0000256" key="5">
    <source>
        <dbReference type="ARBA" id="ARBA00022884"/>
    </source>
</evidence>
<dbReference type="SMART" id="SM00490">
    <property type="entry name" value="HELICc"/>
    <property type="match status" value="1"/>
</dbReference>
<evidence type="ECO:0000256" key="12">
    <source>
        <dbReference type="SAM" id="MobiDB-lite"/>
    </source>
</evidence>
<dbReference type="FunFam" id="3.40.50.300:FF:000877">
    <property type="entry name" value="RNA helicase"/>
    <property type="match status" value="1"/>
</dbReference>
<dbReference type="PANTHER" id="PTHR24031">
    <property type="entry name" value="RNA HELICASE"/>
    <property type="match status" value="1"/>
</dbReference>
<evidence type="ECO:0000313" key="16">
    <source>
        <dbReference type="EMBL" id="KAK6183761.1"/>
    </source>
</evidence>
<evidence type="ECO:0000256" key="3">
    <source>
        <dbReference type="ARBA" id="ARBA00022806"/>
    </source>
</evidence>
<dbReference type="PROSITE" id="PS00039">
    <property type="entry name" value="DEAD_ATP_HELICASE"/>
    <property type="match status" value="1"/>
</dbReference>
<evidence type="ECO:0000259" key="15">
    <source>
        <dbReference type="PROSITE" id="PS51195"/>
    </source>
</evidence>